<dbReference type="Proteomes" id="UP000544095">
    <property type="component" value="Unassembled WGS sequence"/>
</dbReference>
<evidence type="ECO:0000313" key="2">
    <source>
        <dbReference type="EMBL" id="KAF5585065.1"/>
    </source>
</evidence>
<organism evidence="2 3">
    <name type="scientific">Fusarium pseudoanthophilum</name>
    <dbReference type="NCBI Taxonomy" id="48495"/>
    <lineage>
        <taxon>Eukaryota</taxon>
        <taxon>Fungi</taxon>
        <taxon>Dikarya</taxon>
        <taxon>Ascomycota</taxon>
        <taxon>Pezizomycotina</taxon>
        <taxon>Sordariomycetes</taxon>
        <taxon>Hypocreomycetidae</taxon>
        <taxon>Hypocreales</taxon>
        <taxon>Nectriaceae</taxon>
        <taxon>Fusarium</taxon>
        <taxon>Fusarium fujikuroi species complex</taxon>
    </lineage>
</organism>
<sequence>MAEENPLPHTSILQTSSAYLPEFTPYQPNPALDHTPEFQRRTCKDCQRLILELLEHPAGDSPSGYDNSESHRDGLLSTLVHSSASCRICAVIFNQIICDRADVQHEFTHYHLALSLKKNSFCVRLTKDSELAQSDKTTTKNIYGEFALYRSELPKGFSWLDYGIVYTPTWNEMSVSCQPYLASRDYPWHEKAIDEIKAWVDACETEHDLCPQRHSSALPKRVLRIASNNVSLYIAPKNDEQTEDQRYVALSYRWGNDLPLRLTKDTMSDFIEGQPISKLPQTLQDAVRISHNLGFKFIWIDALCIVQDDENDWVEQSALMADIYRHSSLNLCAADSAGCGSGIVEMAAPHLMEIAAATTQSTDAGLTETVVLVGGPISRYVIDWSGCGLLSRGWVFQEGLCSPRGLYVSRRHGLLWDCGTMIDMMDSHEPILTGDADHAFNPRNERRSFLSLTKLPKHDSMAVRNFSFTWYDWMREFTSRYLTRKIDRLPAVAGMASYVASLSGMKYKAGLWEEDILRGLMWRRSSPGHANRVPGGAPTWSWASINGPVRYDEFFTMLVNKRGKIDHCAELDLEITDTITEEEQAGTFGNVRRGEIKASGVLKHAATMLLREQWGPKWGFDIQPAEPEVDVLEHCQVLRLARVYRDKQYTCPVVYFLIIRKTGRRENEYQRVGQGRIELEYDQHPNRLRFSFREWESSRLKPSLPEENMWGEPEKVAMTLV</sequence>
<name>A0A8H5L766_9HYPO</name>
<keyword evidence="3" id="KW-1185">Reference proteome</keyword>
<dbReference type="InterPro" id="IPR010730">
    <property type="entry name" value="HET"/>
</dbReference>
<proteinExistence type="predicted"/>
<comment type="caution">
    <text evidence="2">The sequence shown here is derived from an EMBL/GenBank/DDBJ whole genome shotgun (WGS) entry which is preliminary data.</text>
</comment>
<dbReference type="PANTHER" id="PTHR33112:SF16">
    <property type="entry name" value="HETEROKARYON INCOMPATIBILITY DOMAIN-CONTAINING PROTEIN"/>
    <property type="match status" value="1"/>
</dbReference>
<accession>A0A8H5L766</accession>
<protein>
    <submittedName>
        <fullName evidence="2">Heterokaryon incompatibility protein</fullName>
    </submittedName>
</protein>
<evidence type="ECO:0000259" key="1">
    <source>
        <dbReference type="Pfam" id="PF06985"/>
    </source>
</evidence>
<dbReference type="Pfam" id="PF06985">
    <property type="entry name" value="HET"/>
    <property type="match status" value="1"/>
</dbReference>
<feature type="domain" description="Heterokaryon incompatibility" evidence="1">
    <location>
        <begin position="247"/>
        <end position="398"/>
    </location>
</feature>
<dbReference type="AlphaFoldDB" id="A0A8H5L766"/>
<evidence type="ECO:0000313" key="3">
    <source>
        <dbReference type="Proteomes" id="UP000544095"/>
    </source>
</evidence>
<dbReference type="PANTHER" id="PTHR33112">
    <property type="entry name" value="DOMAIN PROTEIN, PUTATIVE-RELATED"/>
    <property type="match status" value="1"/>
</dbReference>
<gene>
    <name evidence="2" type="ORF">FPANT_7646</name>
</gene>
<dbReference type="EMBL" id="JAAOAR010000376">
    <property type="protein sequence ID" value="KAF5585065.1"/>
    <property type="molecule type" value="Genomic_DNA"/>
</dbReference>
<reference evidence="2 3" key="1">
    <citation type="submission" date="2020-05" db="EMBL/GenBank/DDBJ databases">
        <title>Identification and distribution of gene clusters putatively required for synthesis of sphingolipid metabolism inhibitors in phylogenetically diverse species of the filamentous fungus Fusarium.</title>
        <authorList>
            <person name="Kim H.-S."/>
            <person name="Busman M."/>
            <person name="Brown D.W."/>
            <person name="Divon H."/>
            <person name="Uhlig S."/>
            <person name="Proctor R.H."/>
        </authorList>
    </citation>
    <scope>NUCLEOTIDE SEQUENCE [LARGE SCALE GENOMIC DNA]</scope>
    <source>
        <strain evidence="2 3">NRRL 25211</strain>
    </source>
</reference>